<keyword evidence="1" id="KW-0175">Coiled coil</keyword>
<organism evidence="2 3">
    <name type="scientific">Stichopus japonicus</name>
    <name type="common">Sea cucumber</name>
    <dbReference type="NCBI Taxonomy" id="307972"/>
    <lineage>
        <taxon>Eukaryota</taxon>
        <taxon>Metazoa</taxon>
        <taxon>Echinodermata</taxon>
        <taxon>Eleutherozoa</taxon>
        <taxon>Echinozoa</taxon>
        <taxon>Holothuroidea</taxon>
        <taxon>Aspidochirotacea</taxon>
        <taxon>Aspidochirotida</taxon>
        <taxon>Stichopodidae</taxon>
        <taxon>Apostichopus</taxon>
    </lineage>
</organism>
<reference evidence="2 3" key="1">
    <citation type="journal article" date="2017" name="PLoS Biol.">
        <title>The sea cucumber genome provides insights into morphological evolution and visceral regeneration.</title>
        <authorList>
            <person name="Zhang X."/>
            <person name="Sun L."/>
            <person name="Yuan J."/>
            <person name="Sun Y."/>
            <person name="Gao Y."/>
            <person name="Zhang L."/>
            <person name="Li S."/>
            <person name="Dai H."/>
            <person name="Hamel J.F."/>
            <person name="Liu C."/>
            <person name="Yu Y."/>
            <person name="Liu S."/>
            <person name="Lin W."/>
            <person name="Guo K."/>
            <person name="Jin S."/>
            <person name="Xu P."/>
            <person name="Storey K.B."/>
            <person name="Huan P."/>
            <person name="Zhang T."/>
            <person name="Zhou Y."/>
            <person name="Zhang J."/>
            <person name="Lin C."/>
            <person name="Li X."/>
            <person name="Xing L."/>
            <person name="Huo D."/>
            <person name="Sun M."/>
            <person name="Wang L."/>
            <person name="Mercier A."/>
            <person name="Li F."/>
            <person name="Yang H."/>
            <person name="Xiang J."/>
        </authorList>
    </citation>
    <scope>NUCLEOTIDE SEQUENCE [LARGE SCALE GENOMIC DNA]</scope>
    <source>
        <strain evidence="2">Shaxun</strain>
        <tissue evidence="2">Muscle</tissue>
    </source>
</reference>
<sequence length="308" mass="35092">MSVQGRVDSFSVKLKELPRNMLIFSRGLRSLYEENAVEFSSHKAFEINNIRDQTRRDAVVYMKKVLPLSSQMVRAIEEYFDDYEKHELTAWKCELPCILQKVNGYQQCCTEVIRMYEDMMVPLKKRQDEAKVLISELEVLNNELIKRKQALEKEAANSRGWAFGLAFVPGVNLIASPLLSSSANSDMAKAAKEAKQVEINKTSAFVVSDSLIPALSAFLDGLNAVAGFFNIMKEELTAFHSKGERAKRLHYNMMKKKAVEMKGSCKEFYAMIRLVQTDMQCIEEKPMHLSFFSDLILQICKLSPDTGE</sequence>
<keyword evidence="3" id="KW-1185">Reference proteome</keyword>
<dbReference type="OrthoDB" id="5962291at2759"/>
<dbReference type="Proteomes" id="UP000230750">
    <property type="component" value="Unassembled WGS sequence"/>
</dbReference>
<evidence type="ECO:0000313" key="3">
    <source>
        <dbReference type="Proteomes" id="UP000230750"/>
    </source>
</evidence>
<proteinExistence type="predicted"/>
<protein>
    <submittedName>
        <fullName evidence="2">Uncharacterized protein</fullName>
    </submittedName>
</protein>
<name>A0A2G8LQE4_STIJA</name>
<evidence type="ECO:0000256" key="1">
    <source>
        <dbReference type="SAM" id="Coils"/>
    </source>
</evidence>
<accession>A0A2G8LQE4</accession>
<gene>
    <name evidence="2" type="ORF">BSL78_00575</name>
</gene>
<dbReference type="EMBL" id="MRZV01000011">
    <property type="protein sequence ID" value="PIK62478.1"/>
    <property type="molecule type" value="Genomic_DNA"/>
</dbReference>
<dbReference type="SUPFAM" id="SSF58100">
    <property type="entry name" value="Bacterial hemolysins"/>
    <property type="match status" value="1"/>
</dbReference>
<dbReference type="AlphaFoldDB" id="A0A2G8LQE4"/>
<feature type="coiled-coil region" evidence="1">
    <location>
        <begin position="123"/>
        <end position="154"/>
    </location>
</feature>
<evidence type="ECO:0000313" key="2">
    <source>
        <dbReference type="EMBL" id="PIK62478.1"/>
    </source>
</evidence>
<comment type="caution">
    <text evidence="2">The sequence shown here is derived from an EMBL/GenBank/DDBJ whole genome shotgun (WGS) entry which is preliminary data.</text>
</comment>